<dbReference type="EMBL" id="HBGY01012096">
    <property type="protein sequence ID" value="CAD9571938.1"/>
    <property type="molecule type" value="Transcribed_RNA"/>
</dbReference>
<proteinExistence type="predicted"/>
<accession>A0A7S2KDS9</accession>
<organism evidence="1">
    <name type="scientific">Leptocylindrus danicus</name>
    <dbReference type="NCBI Taxonomy" id="163516"/>
    <lineage>
        <taxon>Eukaryota</taxon>
        <taxon>Sar</taxon>
        <taxon>Stramenopiles</taxon>
        <taxon>Ochrophyta</taxon>
        <taxon>Bacillariophyta</taxon>
        <taxon>Coscinodiscophyceae</taxon>
        <taxon>Chaetocerotophycidae</taxon>
        <taxon>Leptocylindrales</taxon>
        <taxon>Leptocylindraceae</taxon>
        <taxon>Leptocylindrus</taxon>
    </lineage>
</organism>
<sequence length="286" mass="32007">MKVMNTISTIEMPHTVTMNAEDQTVIIFDWDDTICPSSFVDQCKIDTYRDLPLHYQNLFKEISRCAEKCLEAASKFGEVLIITNSDDGWVRYSAEKYIPHILPILDKYRIVSARTRYESYYPNQPLCWKAAAFAHEVNEVYSYCAKAASANVSMDSIDVDDKVSTVSDGSFDTALTSMSEDSLMGGEGQQQRQVISFGDSMEERTSVKIVATQLNATAKSVMFLQSPSPAQIIGELVMLTSSMTYLCTQKQDLDLEIGRGQAEKTCERYLNARNGSAVRIQQGKKA</sequence>
<dbReference type="PANTHER" id="PTHR38899:SF2">
    <property type="entry name" value="FCP1 HOMOLOGY DOMAIN-CONTAINING PROTEIN"/>
    <property type="match status" value="1"/>
</dbReference>
<gene>
    <name evidence="1" type="ORF">LDAN0321_LOCUS7682</name>
</gene>
<evidence type="ECO:0000313" key="1">
    <source>
        <dbReference type="EMBL" id="CAD9571938.1"/>
    </source>
</evidence>
<protein>
    <submittedName>
        <fullName evidence="1">Uncharacterized protein</fullName>
    </submittedName>
</protein>
<dbReference type="AlphaFoldDB" id="A0A7S2KDS9"/>
<dbReference type="PANTHER" id="PTHR38899">
    <property type="entry name" value="DOMAIN OOKINETE PROTEIN, PUTATIVE-RELATED"/>
    <property type="match status" value="1"/>
</dbReference>
<name>A0A7S2KDS9_9STRA</name>
<reference evidence="1" key="1">
    <citation type="submission" date="2021-01" db="EMBL/GenBank/DDBJ databases">
        <authorList>
            <person name="Corre E."/>
            <person name="Pelletier E."/>
            <person name="Niang G."/>
            <person name="Scheremetjew M."/>
            <person name="Finn R."/>
            <person name="Kale V."/>
            <person name="Holt S."/>
            <person name="Cochrane G."/>
            <person name="Meng A."/>
            <person name="Brown T."/>
            <person name="Cohen L."/>
        </authorList>
    </citation>
    <scope>NUCLEOTIDE SEQUENCE</scope>
    <source>
        <strain evidence="1">B650</strain>
    </source>
</reference>